<evidence type="ECO:0000313" key="2">
    <source>
        <dbReference type="Proteomes" id="UP000324800"/>
    </source>
</evidence>
<reference evidence="1 2" key="1">
    <citation type="submission" date="2019-03" db="EMBL/GenBank/DDBJ databases">
        <title>Single cell metagenomics reveals metabolic interactions within the superorganism composed of flagellate Streblomastix strix and complex community of Bacteroidetes bacteria on its surface.</title>
        <authorList>
            <person name="Treitli S.C."/>
            <person name="Kolisko M."/>
            <person name="Husnik F."/>
            <person name="Keeling P."/>
            <person name="Hampl V."/>
        </authorList>
    </citation>
    <scope>NUCLEOTIDE SEQUENCE [LARGE SCALE GENOMIC DNA]</scope>
    <source>
        <strain evidence="1">ST1C</strain>
    </source>
</reference>
<evidence type="ECO:0000313" key="1">
    <source>
        <dbReference type="EMBL" id="KAA6403759.1"/>
    </source>
</evidence>
<accession>A0A5J4XB96</accession>
<gene>
    <name evidence="1" type="ORF">EZS28_000715</name>
</gene>
<dbReference type="AlphaFoldDB" id="A0A5J4XB96"/>
<sequence length="146" mass="16671">MYLLRDNEPQVTEVVNPLEMAFSSNETCGPSKTTNLGWMLERSLTRSSSKFDITDRIFRTFYALRMAYNKLFSSLLRFASVDNVYYEGLLNADEIRDSNRGNEEDYLALYIVNFLKCDIIFVFPTLEKVVGVGLDTTGYVNCGGRV</sequence>
<name>A0A5J4XB96_9EUKA</name>
<protein>
    <submittedName>
        <fullName evidence="1">Uncharacterized protein</fullName>
    </submittedName>
</protein>
<proteinExistence type="predicted"/>
<dbReference type="EMBL" id="SNRW01000064">
    <property type="protein sequence ID" value="KAA6403759.1"/>
    <property type="molecule type" value="Genomic_DNA"/>
</dbReference>
<dbReference type="Proteomes" id="UP000324800">
    <property type="component" value="Unassembled WGS sequence"/>
</dbReference>
<comment type="caution">
    <text evidence="1">The sequence shown here is derived from an EMBL/GenBank/DDBJ whole genome shotgun (WGS) entry which is preliminary data.</text>
</comment>
<organism evidence="1 2">
    <name type="scientific">Streblomastix strix</name>
    <dbReference type="NCBI Taxonomy" id="222440"/>
    <lineage>
        <taxon>Eukaryota</taxon>
        <taxon>Metamonada</taxon>
        <taxon>Preaxostyla</taxon>
        <taxon>Oxymonadida</taxon>
        <taxon>Streblomastigidae</taxon>
        <taxon>Streblomastix</taxon>
    </lineage>
</organism>